<sequence>MMTQGEMSRAETLNINELENLMARKLTYYRSIYKDHNLRRKLCIIFRVPKHIKQVEKLSYEPKVMSIGPYYHGNSSLQFMEKVKWNCLDYVLKLNCGKKLEVYLTAMESFEKQARGCYSEEVSLESDMFLRMLLLDGCFVLVYLGGTNDLDWCVNEQNASGSNYQGGEPLQYTIAQLEEITEHASNKGTSTESMRLIAGTSSDLCSAEGVELEHISTAEQCYDQKHPDQPKCDPISEWHHAHAFRDLLLENQLPFSIVKRIYGLLVGEDALDLLTEKVRKYLELNIQKYTTVARNFDGQTDFHHLLHLCHMYFRPQQMIQPEQHCQIRNRWLRPLTTLWHTYYKRSYFEELSINQQASHISSCQTLNRWRQAEQYHEAGIEFKCKEHNKHNLPSLLDITFDKGEVEIPCLLIDENTICLFRNLVAFEQTCSQYGNDVTSYIAFMSQLVSTPCDVALLARKGIILHHMRTNEEVSTLFSKLGKNVDFDQNGSTQFINIGLDTNVLLQA</sequence>
<name>M8BD55_AEGTA</name>
<dbReference type="EnsemblPlants" id="EMT11901">
    <property type="protein sequence ID" value="EMT11901"/>
    <property type="gene ID" value="F775_18634"/>
</dbReference>
<dbReference type="AlphaFoldDB" id="M8BD55"/>
<protein>
    <submittedName>
        <fullName evidence="1">Uncharacterized protein</fullName>
    </submittedName>
</protein>
<accession>M8BD55</accession>
<dbReference type="PANTHER" id="PTHR31170:SF18">
    <property type="entry name" value="(WILD MALAYSIAN BANANA) HYPOTHETICAL PROTEIN"/>
    <property type="match status" value="1"/>
</dbReference>
<organism evidence="1">
    <name type="scientific">Aegilops tauschii</name>
    <name type="common">Tausch's goatgrass</name>
    <name type="synonym">Aegilops squarrosa</name>
    <dbReference type="NCBI Taxonomy" id="37682"/>
    <lineage>
        <taxon>Eukaryota</taxon>
        <taxon>Viridiplantae</taxon>
        <taxon>Streptophyta</taxon>
        <taxon>Embryophyta</taxon>
        <taxon>Tracheophyta</taxon>
        <taxon>Spermatophyta</taxon>
        <taxon>Magnoliopsida</taxon>
        <taxon>Liliopsida</taxon>
        <taxon>Poales</taxon>
        <taxon>Poaceae</taxon>
        <taxon>BOP clade</taxon>
        <taxon>Pooideae</taxon>
        <taxon>Triticodae</taxon>
        <taxon>Triticeae</taxon>
        <taxon>Triticinae</taxon>
        <taxon>Aegilops</taxon>
    </lineage>
</organism>
<proteinExistence type="predicted"/>
<dbReference type="PANTHER" id="PTHR31170">
    <property type="entry name" value="BNAC04G53230D PROTEIN"/>
    <property type="match status" value="1"/>
</dbReference>
<dbReference type="InterPro" id="IPR004158">
    <property type="entry name" value="DUF247_pln"/>
</dbReference>
<evidence type="ECO:0000313" key="1">
    <source>
        <dbReference type="EnsemblPlants" id="EMT11901"/>
    </source>
</evidence>
<reference evidence="1" key="1">
    <citation type="submission" date="2015-06" db="UniProtKB">
        <authorList>
            <consortium name="EnsemblPlants"/>
        </authorList>
    </citation>
    <scope>IDENTIFICATION</scope>
</reference>
<dbReference type="Pfam" id="PF03140">
    <property type="entry name" value="DUF247"/>
    <property type="match status" value="1"/>
</dbReference>